<sequence length="315" mass="34668">MFTLPASATARRRQRKSSGKIIIIIGIILIVLALLRRDSGAVISPLPESPQPTNAPELPVKAGKKNRNPLELENSIRQAVGNAWKNYSVVVEDMNSSFTVSIDGMVMHRAASVNKVPILAALYVLSERGETDLNRVITLQAGDIQNYGTGSIRYDSPGSTYSVKTLAKLMIQKSDNTAAYILAQYIVGQQRLKKMVSDFGLVQTDMDENTTSNADMAKLFRKIYRNELTNQAYSGEMLAFLKDSDFEDRLPGKLPPGTTIYHKIGTEVGNIHDVGIVETPDGAFYIGVLTSDVTDETQATELIAMISRLVYDFML</sequence>
<evidence type="ECO:0000256" key="1">
    <source>
        <dbReference type="SAM" id="Phobius"/>
    </source>
</evidence>
<dbReference type="SUPFAM" id="SSF56601">
    <property type="entry name" value="beta-lactamase/transpeptidase-like"/>
    <property type="match status" value="1"/>
</dbReference>
<keyword evidence="1" id="KW-1133">Transmembrane helix</keyword>
<dbReference type="InterPro" id="IPR045155">
    <property type="entry name" value="Beta-lactam_cat"/>
</dbReference>
<feature type="transmembrane region" description="Helical" evidence="1">
    <location>
        <begin position="21"/>
        <end position="37"/>
    </location>
</feature>
<keyword evidence="1" id="KW-0472">Membrane</keyword>
<dbReference type="PANTHER" id="PTHR35333">
    <property type="entry name" value="BETA-LACTAMASE"/>
    <property type="match status" value="1"/>
</dbReference>
<evidence type="ECO:0000313" key="4">
    <source>
        <dbReference type="Proteomes" id="UP000178448"/>
    </source>
</evidence>
<evidence type="ECO:0000259" key="2">
    <source>
        <dbReference type="Pfam" id="PF13354"/>
    </source>
</evidence>
<dbReference type="Pfam" id="PF13354">
    <property type="entry name" value="Beta-lactamase2"/>
    <property type="match status" value="1"/>
</dbReference>
<dbReference type="Proteomes" id="UP000178448">
    <property type="component" value="Unassembled WGS sequence"/>
</dbReference>
<proteinExistence type="predicted"/>
<dbReference type="PANTHER" id="PTHR35333:SF3">
    <property type="entry name" value="BETA-LACTAMASE-TYPE TRANSPEPTIDASE FOLD CONTAINING PROTEIN"/>
    <property type="match status" value="1"/>
</dbReference>
<evidence type="ECO:0000313" key="3">
    <source>
        <dbReference type="EMBL" id="OGG01390.1"/>
    </source>
</evidence>
<dbReference type="Gene3D" id="3.40.710.10">
    <property type="entry name" value="DD-peptidase/beta-lactamase superfamily"/>
    <property type="match status" value="1"/>
</dbReference>
<dbReference type="GO" id="GO:0046677">
    <property type="term" value="P:response to antibiotic"/>
    <property type="evidence" value="ECO:0007669"/>
    <property type="project" value="InterPro"/>
</dbReference>
<accession>A0A1F5YMI2</accession>
<keyword evidence="1" id="KW-0812">Transmembrane</keyword>
<organism evidence="3 4">
    <name type="scientific">Candidatus Gottesmanbacteria bacterium RBG_16_52_11</name>
    <dbReference type="NCBI Taxonomy" id="1798374"/>
    <lineage>
        <taxon>Bacteria</taxon>
        <taxon>Candidatus Gottesmaniibacteriota</taxon>
    </lineage>
</organism>
<dbReference type="STRING" id="1798374.A2Z33_02510"/>
<comment type="caution">
    <text evidence="3">The sequence shown here is derived from an EMBL/GenBank/DDBJ whole genome shotgun (WGS) entry which is preliminary data.</text>
</comment>
<reference evidence="3 4" key="1">
    <citation type="journal article" date="2016" name="Nat. Commun.">
        <title>Thousands of microbial genomes shed light on interconnected biogeochemical processes in an aquifer system.</title>
        <authorList>
            <person name="Anantharaman K."/>
            <person name="Brown C.T."/>
            <person name="Hug L.A."/>
            <person name="Sharon I."/>
            <person name="Castelle C.J."/>
            <person name="Probst A.J."/>
            <person name="Thomas B.C."/>
            <person name="Singh A."/>
            <person name="Wilkins M.J."/>
            <person name="Karaoz U."/>
            <person name="Brodie E.L."/>
            <person name="Williams K.H."/>
            <person name="Hubbard S.S."/>
            <person name="Banfield J.F."/>
        </authorList>
    </citation>
    <scope>NUCLEOTIDE SEQUENCE [LARGE SCALE GENOMIC DNA]</scope>
</reference>
<feature type="domain" description="Beta-lactamase class A catalytic" evidence="2">
    <location>
        <begin position="88"/>
        <end position="289"/>
    </location>
</feature>
<gene>
    <name evidence="3" type="ORF">A2Z33_02510</name>
</gene>
<protein>
    <recommendedName>
        <fullName evidence="2">Beta-lactamase class A catalytic domain-containing protein</fullName>
    </recommendedName>
</protein>
<dbReference type="InterPro" id="IPR012338">
    <property type="entry name" value="Beta-lactam/transpept-like"/>
</dbReference>
<dbReference type="GO" id="GO:0030655">
    <property type="term" value="P:beta-lactam antibiotic catabolic process"/>
    <property type="evidence" value="ECO:0007669"/>
    <property type="project" value="InterPro"/>
</dbReference>
<dbReference type="InterPro" id="IPR000871">
    <property type="entry name" value="Beta-lactam_class-A"/>
</dbReference>
<name>A0A1F5YMI2_9BACT</name>
<dbReference type="GO" id="GO:0008800">
    <property type="term" value="F:beta-lactamase activity"/>
    <property type="evidence" value="ECO:0007669"/>
    <property type="project" value="InterPro"/>
</dbReference>
<dbReference type="EMBL" id="MFJD01000016">
    <property type="protein sequence ID" value="OGG01390.1"/>
    <property type="molecule type" value="Genomic_DNA"/>
</dbReference>
<dbReference type="AlphaFoldDB" id="A0A1F5YMI2"/>